<dbReference type="PANTHER" id="PTHR48449:SF1">
    <property type="entry name" value="DUF1985 DOMAIN-CONTAINING PROTEIN"/>
    <property type="match status" value="1"/>
</dbReference>
<protein>
    <recommendedName>
        <fullName evidence="2">DUF1985 domain-containing protein</fullName>
    </recommendedName>
</protein>
<dbReference type="InterPro" id="IPR015410">
    <property type="entry name" value="DUF1985"/>
</dbReference>
<dbReference type="Pfam" id="PF09331">
    <property type="entry name" value="DUF1985"/>
    <property type="match status" value="1"/>
</dbReference>
<keyword evidence="1" id="KW-1133">Transmembrane helix</keyword>
<keyword evidence="1" id="KW-0472">Membrane</keyword>
<feature type="domain" description="DUF1985" evidence="2">
    <location>
        <begin position="6"/>
        <end position="146"/>
    </location>
</feature>
<name>R0IMC2_9BRAS</name>
<proteinExistence type="predicted"/>
<dbReference type="AlphaFoldDB" id="R0IMC2"/>
<evidence type="ECO:0000256" key="1">
    <source>
        <dbReference type="SAM" id="Phobius"/>
    </source>
</evidence>
<accession>R0IMC2</accession>
<sequence length="328" mass="37846">MRRLKTKGNNLWFRIASQPTRFSMREFFLSTGIHCEKLDTDRSRKGKKPAKKPYSWTSRKDLTLSNLEDYLFSEPKDITDLEETEETEAPIEEDEKLCLAAVILTEAFLMTPHSSEKIPSSRLQYASDFEAYTSLAWGKEAYNVLSTSIKRMDTNTWARGQYEVKGFPLALLIWSFSAVPLFGATFAVCNDTSKCVYPLYSNWESLLTPRLDQIVDAIQSSDCIEVKSISGDPEEYKHLVEETHVDDKEFEDIVHLVMRGYRLKEIDWRNKIVEYISAEAELGQQLSDSAKLDKILKLVADFSRRLEILEVVLKVRNNMGTYNEVKYL</sequence>
<dbReference type="PANTHER" id="PTHR48449">
    <property type="entry name" value="DUF1985 DOMAIN-CONTAINING PROTEIN"/>
    <property type="match status" value="1"/>
</dbReference>
<keyword evidence="4" id="KW-1185">Reference proteome</keyword>
<organism evidence="3 4">
    <name type="scientific">Capsella rubella</name>
    <dbReference type="NCBI Taxonomy" id="81985"/>
    <lineage>
        <taxon>Eukaryota</taxon>
        <taxon>Viridiplantae</taxon>
        <taxon>Streptophyta</taxon>
        <taxon>Embryophyta</taxon>
        <taxon>Tracheophyta</taxon>
        <taxon>Spermatophyta</taxon>
        <taxon>Magnoliopsida</taxon>
        <taxon>eudicotyledons</taxon>
        <taxon>Gunneridae</taxon>
        <taxon>Pentapetalae</taxon>
        <taxon>rosids</taxon>
        <taxon>malvids</taxon>
        <taxon>Brassicales</taxon>
        <taxon>Brassicaceae</taxon>
        <taxon>Camelineae</taxon>
        <taxon>Capsella</taxon>
    </lineage>
</organism>
<reference evidence="4" key="1">
    <citation type="journal article" date="2013" name="Nat. Genet.">
        <title>The Capsella rubella genome and the genomic consequences of rapid mating system evolution.</title>
        <authorList>
            <person name="Slotte T."/>
            <person name="Hazzouri K.M."/>
            <person name="Agren J.A."/>
            <person name="Koenig D."/>
            <person name="Maumus F."/>
            <person name="Guo Y.L."/>
            <person name="Steige K."/>
            <person name="Platts A.E."/>
            <person name="Escobar J.S."/>
            <person name="Newman L.K."/>
            <person name="Wang W."/>
            <person name="Mandakova T."/>
            <person name="Vello E."/>
            <person name="Smith L.M."/>
            <person name="Henz S.R."/>
            <person name="Steffen J."/>
            <person name="Takuno S."/>
            <person name="Brandvain Y."/>
            <person name="Coop G."/>
            <person name="Andolfatto P."/>
            <person name="Hu T.T."/>
            <person name="Blanchette M."/>
            <person name="Clark R.M."/>
            <person name="Quesneville H."/>
            <person name="Nordborg M."/>
            <person name="Gaut B.S."/>
            <person name="Lysak M.A."/>
            <person name="Jenkins J."/>
            <person name="Grimwood J."/>
            <person name="Chapman J."/>
            <person name="Prochnik S."/>
            <person name="Shu S."/>
            <person name="Rokhsar D."/>
            <person name="Schmutz J."/>
            <person name="Weigel D."/>
            <person name="Wright S.I."/>
        </authorList>
    </citation>
    <scope>NUCLEOTIDE SEQUENCE [LARGE SCALE GENOMIC DNA]</scope>
    <source>
        <strain evidence="4">cv. Monte Gargano</strain>
    </source>
</reference>
<feature type="transmembrane region" description="Helical" evidence="1">
    <location>
        <begin position="169"/>
        <end position="188"/>
    </location>
</feature>
<evidence type="ECO:0000313" key="4">
    <source>
        <dbReference type="Proteomes" id="UP000029121"/>
    </source>
</evidence>
<dbReference type="EMBL" id="KB870805">
    <property type="protein sequence ID" value="EOA38238.1"/>
    <property type="molecule type" value="Genomic_DNA"/>
</dbReference>
<evidence type="ECO:0000259" key="2">
    <source>
        <dbReference type="Pfam" id="PF09331"/>
    </source>
</evidence>
<dbReference type="Proteomes" id="UP000029121">
    <property type="component" value="Unassembled WGS sequence"/>
</dbReference>
<gene>
    <name evidence="3" type="ORF">CARUB_v10009721mg</name>
</gene>
<evidence type="ECO:0000313" key="3">
    <source>
        <dbReference type="EMBL" id="EOA38238.1"/>
    </source>
</evidence>
<keyword evidence="1" id="KW-0812">Transmembrane</keyword>